<dbReference type="KEGG" id="sphk:SKP52_16670"/>
<organism evidence="2 3">
    <name type="scientific">Sphingopyxis fribergensis</name>
    <dbReference type="NCBI Taxonomy" id="1515612"/>
    <lineage>
        <taxon>Bacteria</taxon>
        <taxon>Pseudomonadati</taxon>
        <taxon>Pseudomonadota</taxon>
        <taxon>Alphaproteobacteria</taxon>
        <taxon>Sphingomonadales</taxon>
        <taxon>Sphingomonadaceae</taxon>
        <taxon>Sphingopyxis</taxon>
    </lineage>
</organism>
<proteinExistence type="predicted"/>
<dbReference type="AlphaFoldDB" id="A0A0A7PLZ6"/>
<keyword evidence="1" id="KW-0732">Signal</keyword>
<reference evidence="2 3" key="1">
    <citation type="journal article" date="2015" name="Int. J. Syst. Evol. Microbiol.">
        <title>Description of Sphingopyxis fribergensis sp. nov. - a soil bacterium with the ability to degrade styrene and phenylacetic acid.</title>
        <authorList>
            <person name="Oelschlagel M."/>
            <person name="Ruckert C."/>
            <person name="Kalinowski J."/>
            <person name="Schmidt G."/>
            <person name="Schlomann M."/>
            <person name="Tischler D."/>
        </authorList>
    </citation>
    <scope>NUCLEOTIDE SEQUENCE [LARGE SCALE GENOMIC DNA]</scope>
    <source>
        <strain evidence="2 3">Kp5.2</strain>
    </source>
</reference>
<protein>
    <submittedName>
        <fullName evidence="2">Putative secreted protein</fullName>
    </submittedName>
</protein>
<sequence>MHKAFALLTVAPSLLAYPAFAQLAPDGSANVDLVGKVGLNGNAVVAAVDGVTNPVAGAVGTTVDDANLTLATREQVRAGAELYDTGGNSIGTVHSVEGDTAVVVRGGKLYNVPIGQIYHGAVGATHGLVTKLSSAEIQARTTAEIESR</sequence>
<name>A0A0A7PLZ6_9SPHN</name>
<feature type="chain" id="PRO_5002042627" evidence="1">
    <location>
        <begin position="22"/>
        <end position="148"/>
    </location>
</feature>
<evidence type="ECO:0000313" key="3">
    <source>
        <dbReference type="Proteomes" id="UP000030907"/>
    </source>
</evidence>
<gene>
    <name evidence="2" type="ORF">SKP52_16670</name>
</gene>
<dbReference type="HOGENOM" id="CLU_1757658_0_0_5"/>
<keyword evidence="3" id="KW-1185">Reference proteome</keyword>
<evidence type="ECO:0000313" key="2">
    <source>
        <dbReference type="EMBL" id="AJA10208.1"/>
    </source>
</evidence>
<dbReference type="Proteomes" id="UP000030907">
    <property type="component" value="Chromosome"/>
</dbReference>
<evidence type="ECO:0000256" key="1">
    <source>
        <dbReference type="SAM" id="SignalP"/>
    </source>
</evidence>
<dbReference type="EMBL" id="CP009122">
    <property type="protein sequence ID" value="AJA10208.1"/>
    <property type="molecule type" value="Genomic_DNA"/>
</dbReference>
<accession>A0A0A7PLZ6</accession>
<dbReference type="RefSeq" id="WP_039576505.1">
    <property type="nucleotide sequence ID" value="NZ_CP009122.1"/>
</dbReference>
<feature type="signal peptide" evidence="1">
    <location>
        <begin position="1"/>
        <end position="21"/>
    </location>
</feature>
<dbReference type="OrthoDB" id="7450188at2"/>